<protein>
    <submittedName>
        <fullName evidence="2">Uncharacterized protein</fullName>
    </submittedName>
</protein>
<comment type="caution">
    <text evidence="2">The sequence shown here is derived from an EMBL/GenBank/DDBJ whole genome shotgun (WGS) entry which is preliminary data.</text>
</comment>
<gene>
    <name evidence="2" type="ORF">ACFPWV_03245</name>
</gene>
<proteinExistence type="predicted"/>
<evidence type="ECO:0000256" key="1">
    <source>
        <dbReference type="SAM" id="MobiDB-lite"/>
    </source>
</evidence>
<dbReference type="EMBL" id="JBHSKN010000003">
    <property type="protein sequence ID" value="MFC5238940.1"/>
    <property type="molecule type" value="Genomic_DNA"/>
</dbReference>
<accession>A0ABW0DMN9</accession>
<feature type="region of interest" description="Disordered" evidence="1">
    <location>
        <begin position="58"/>
        <end position="80"/>
    </location>
</feature>
<keyword evidence="3" id="KW-1185">Reference proteome</keyword>
<sequence>MCDAYAVTGFRRDRLSDPERAGTAVCHFALRRTRSRLVVRTLLTSGCLTGAGHALVAGSRPEPGRLAARARAPSHPDPHLLAGRIVARPESITRGQG</sequence>
<dbReference type="Proteomes" id="UP001596035">
    <property type="component" value="Unassembled WGS sequence"/>
</dbReference>
<evidence type="ECO:0000313" key="3">
    <source>
        <dbReference type="Proteomes" id="UP001596035"/>
    </source>
</evidence>
<name>A0ABW0DMN9_9ACTN</name>
<organism evidence="2 3">
    <name type="scientific">Streptomyces atrovirens</name>
    <dbReference type="NCBI Taxonomy" id="285556"/>
    <lineage>
        <taxon>Bacteria</taxon>
        <taxon>Bacillati</taxon>
        <taxon>Actinomycetota</taxon>
        <taxon>Actinomycetes</taxon>
        <taxon>Kitasatosporales</taxon>
        <taxon>Streptomycetaceae</taxon>
        <taxon>Streptomyces</taxon>
    </lineage>
</organism>
<evidence type="ECO:0000313" key="2">
    <source>
        <dbReference type="EMBL" id="MFC5238940.1"/>
    </source>
</evidence>
<reference evidence="3" key="1">
    <citation type="journal article" date="2019" name="Int. J. Syst. Evol. Microbiol.">
        <title>The Global Catalogue of Microorganisms (GCM) 10K type strain sequencing project: providing services to taxonomists for standard genome sequencing and annotation.</title>
        <authorList>
            <consortium name="The Broad Institute Genomics Platform"/>
            <consortium name="The Broad Institute Genome Sequencing Center for Infectious Disease"/>
            <person name="Wu L."/>
            <person name="Ma J."/>
        </authorList>
    </citation>
    <scope>NUCLEOTIDE SEQUENCE [LARGE SCALE GENOMIC DNA]</scope>
    <source>
        <strain evidence="3">CGMCC 4.7131</strain>
    </source>
</reference>